<evidence type="ECO:0000313" key="4">
    <source>
        <dbReference type="Proteomes" id="UP000749293"/>
    </source>
</evidence>
<dbReference type="Pfam" id="PF01172">
    <property type="entry name" value="SBDS_N"/>
    <property type="match status" value="1"/>
</dbReference>
<feature type="domain" description="Ribosome maturation protein SDO1/SBDS N-terminal" evidence="2">
    <location>
        <begin position="8"/>
        <end position="97"/>
    </location>
</feature>
<dbReference type="OrthoDB" id="2567806at2759"/>
<reference evidence="3" key="1">
    <citation type="submission" date="2020-03" db="EMBL/GenBank/DDBJ databases">
        <title>Site-based positive gene gene selection in Geosmithia morbida across the United States reveals a broad range of putative effectors and factors for local host and environmental adapation.</title>
        <authorList>
            <person name="Onufrak A."/>
            <person name="Murdoch R.W."/>
            <person name="Gazis R."/>
            <person name="Huff M."/>
            <person name="Staton M."/>
            <person name="Klingeman W."/>
            <person name="Hadziabdic D."/>
        </authorList>
    </citation>
    <scope>NUCLEOTIDE SEQUENCE</scope>
    <source>
        <strain evidence="3">1262</strain>
    </source>
</reference>
<feature type="region of interest" description="Disordered" evidence="1">
    <location>
        <begin position="94"/>
        <end position="114"/>
    </location>
</feature>
<comment type="caution">
    <text evidence="3">The sequence shown here is derived from an EMBL/GenBank/DDBJ whole genome shotgun (WGS) entry which is preliminary data.</text>
</comment>
<dbReference type="InterPro" id="IPR019783">
    <property type="entry name" value="SDO1/SBDS_N"/>
</dbReference>
<feature type="compositionally biased region" description="Polar residues" evidence="1">
    <location>
        <begin position="101"/>
        <end position="114"/>
    </location>
</feature>
<dbReference type="SUPFAM" id="SSF89895">
    <property type="entry name" value="FYSH domain"/>
    <property type="match status" value="1"/>
</dbReference>
<proteinExistence type="predicted"/>
<evidence type="ECO:0000313" key="3">
    <source>
        <dbReference type="EMBL" id="KAF4122588.1"/>
    </source>
</evidence>
<evidence type="ECO:0000259" key="2">
    <source>
        <dbReference type="Pfam" id="PF01172"/>
    </source>
</evidence>
<organism evidence="3 4">
    <name type="scientific">Geosmithia morbida</name>
    <dbReference type="NCBI Taxonomy" id="1094350"/>
    <lineage>
        <taxon>Eukaryota</taxon>
        <taxon>Fungi</taxon>
        <taxon>Dikarya</taxon>
        <taxon>Ascomycota</taxon>
        <taxon>Pezizomycotina</taxon>
        <taxon>Sordariomycetes</taxon>
        <taxon>Hypocreomycetidae</taxon>
        <taxon>Hypocreales</taxon>
        <taxon>Bionectriaceae</taxon>
        <taxon>Geosmithia</taxon>
    </lineage>
</organism>
<dbReference type="Proteomes" id="UP000749293">
    <property type="component" value="Unassembled WGS sequence"/>
</dbReference>
<dbReference type="Gene3D" id="3.30.1250.10">
    <property type="entry name" value="Ribosome maturation protein SBDS, N-terminal domain"/>
    <property type="match status" value="1"/>
</dbReference>
<accession>A0A9P4YT22</accession>
<keyword evidence="4" id="KW-1185">Reference proteome</keyword>
<dbReference type="EMBL" id="JAANYQ010000008">
    <property type="protein sequence ID" value="KAF4122588.1"/>
    <property type="molecule type" value="Genomic_DNA"/>
</dbReference>
<name>A0A9P4YT22_9HYPO</name>
<dbReference type="InterPro" id="IPR036786">
    <property type="entry name" value="Ribosome_mat_SBDS_N_sf"/>
</dbReference>
<protein>
    <submittedName>
        <fullName evidence="3">Shwachman-Bodian-Diamond syndrome (SBDS) protein</fullName>
    </submittedName>
</protein>
<dbReference type="AlphaFoldDB" id="A0A9P4YT22"/>
<evidence type="ECO:0000256" key="1">
    <source>
        <dbReference type="SAM" id="MobiDB-lite"/>
    </source>
</evidence>
<gene>
    <name evidence="3" type="ORF">GMORB2_6894</name>
</gene>
<sequence length="114" mass="12866">MTRGEGTQNKIHYKGSSDDFLVFVDDTEAYKKWTHDSSIPLAHFVSTFKVFVTHKQGAQGQYDTAPRNILSSEFNTEDEEEAIKFILKNGTLQTVDMPGRQGNSNDSMSSMRVK</sequence>
<dbReference type="GeneID" id="55973117"/>
<dbReference type="RefSeq" id="XP_035321240.1">
    <property type="nucleotide sequence ID" value="XM_035468860.1"/>
</dbReference>